<feature type="signal peptide" evidence="3">
    <location>
        <begin position="1"/>
        <end position="22"/>
    </location>
</feature>
<evidence type="ECO:0000259" key="4">
    <source>
        <dbReference type="PROSITE" id="PS50198"/>
    </source>
</evidence>
<sequence>MIQFKKRLTALFLALTMLTPFAFSQSNIIDEVIGVVGDNPILRSDVEFQYQQAMMQGSNFQGDLKCHIFEQLLLQNLLLEQAKLDSIEVSENMVIMQVDRQINEFINRAGSREKLEEWLNKPIHRIKREQRDIVRNQMLTQQMQGTITENVKVTPAEIRAFYRKTPQDSLPMVNSQYEIQQIKVFPNIDTEEVERVKSRLREFQRQVSEGRDFATLAVLYSEDQGSAARGGELGFMSRAELVPEFAQVAFNMQEPGRVSKIVESEFGFHIIQLIERQGDRVNVRHILMRPKAAPSAIAEAQERTDSIARLIREEEVSFEEAALRFSMDKETRINGGLMINPNNQSTKFEIQAIPAGINRQLEKMEVDDVSDAFMLKDERLGKDYFVLIKLKSKTEPHRANLTDDYQLIQTILENQKREDIFHKWIVRKQDETYISLSPNWINCQFEFEGWNK</sequence>
<dbReference type="SUPFAM" id="SSF109998">
    <property type="entry name" value="Triger factor/SurA peptide-binding domain-like"/>
    <property type="match status" value="1"/>
</dbReference>
<feature type="chain" id="PRO_5007767266" evidence="3">
    <location>
        <begin position="23"/>
        <end position="452"/>
    </location>
</feature>
<dbReference type="InterPro" id="IPR027304">
    <property type="entry name" value="Trigger_fact/SurA_dom_sf"/>
</dbReference>
<keyword evidence="6" id="KW-1185">Reference proteome</keyword>
<evidence type="ECO:0000256" key="2">
    <source>
        <dbReference type="PROSITE-ProRule" id="PRU00278"/>
    </source>
</evidence>
<dbReference type="AlphaFoldDB" id="A0A0E9M3S8"/>
<feature type="domain" description="PpiC" evidence="4">
    <location>
        <begin position="278"/>
        <end position="338"/>
    </location>
</feature>
<evidence type="ECO:0000313" key="5">
    <source>
        <dbReference type="EMBL" id="GAO31850.1"/>
    </source>
</evidence>
<keyword evidence="2" id="KW-0413">Isomerase</keyword>
<comment type="caution">
    <text evidence="5">The sequence shown here is derived from an EMBL/GenBank/DDBJ whole genome shotgun (WGS) entry which is preliminary data.</text>
</comment>
<dbReference type="Pfam" id="PF00639">
    <property type="entry name" value="Rotamase"/>
    <property type="match status" value="2"/>
</dbReference>
<name>A0A0E9M3S8_9BACT</name>
<feature type="domain" description="PpiC" evidence="4">
    <location>
        <begin position="174"/>
        <end position="275"/>
    </location>
</feature>
<reference evidence="5 6" key="1">
    <citation type="journal article" date="2015" name="Microbes Environ.">
        <title>Distribution and evolution of nitrogen fixation genes in the phylum bacteroidetes.</title>
        <authorList>
            <person name="Inoue J."/>
            <person name="Oshima K."/>
            <person name="Suda W."/>
            <person name="Sakamoto M."/>
            <person name="Iino T."/>
            <person name="Noda S."/>
            <person name="Hongoh Y."/>
            <person name="Hattori M."/>
            <person name="Ohkuma M."/>
        </authorList>
    </citation>
    <scope>NUCLEOTIDE SEQUENCE [LARGE SCALE GENOMIC DNA]</scope>
    <source>
        <strain evidence="5">JCM 15548</strain>
    </source>
</reference>
<dbReference type="Gene3D" id="1.10.4030.10">
    <property type="entry name" value="Porin chaperone SurA, peptide-binding domain"/>
    <property type="match status" value="1"/>
</dbReference>
<evidence type="ECO:0000256" key="3">
    <source>
        <dbReference type="SAM" id="SignalP"/>
    </source>
</evidence>
<dbReference type="PROSITE" id="PS01096">
    <property type="entry name" value="PPIC_PPIASE_1"/>
    <property type="match status" value="1"/>
</dbReference>
<dbReference type="PANTHER" id="PTHR47637:SF1">
    <property type="entry name" value="CHAPERONE SURA"/>
    <property type="match status" value="1"/>
</dbReference>
<accession>A0A0E9M3S8</accession>
<evidence type="ECO:0000313" key="6">
    <source>
        <dbReference type="Proteomes" id="UP000032900"/>
    </source>
</evidence>
<dbReference type="InterPro" id="IPR000297">
    <property type="entry name" value="PPIase_PpiC"/>
</dbReference>
<dbReference type="STRING" id="1236989.JCM15548_14252"/>
<dbReference type="PROSITE" id="PS50198">
    <property type="entry name" value="PPIC_PPIASE_2"/>
    <property type="match status" value="2"/>
</dbReference>
<gene>
    <name evidence="5" type="ORF">JCM15548_14252</name>
</gene>
<dbReference type="InterPro" id="IPR046357">
    <property type="entry name" value="PPIase_dom_sf"/>
</dbReference>
<dbReference type="InterPro" id="IPR023058">
    <property type="entry name" value="PPIase_PpiC_CS"/>
</dbReference>
<dbReference type="Gene3D" id="3.10.50.40">
    <property type="match status" value="2"/>
</dbReference>
<evidence type="ECO:0000256" key="1">
    <source>
        <dbReference type="ARBA" id="ARBA00022729"/>
    </source>
</evidence>
<keyword evidence="2" id="KW-0697">Rotamase</keyword>
<dbReference type="Proteomes" id="UP000032900">
    <property type="component" value="Unassembled WGS sequence"/>
</dbReference>
<proteinExistence type="predicted"/>
<dbReference type="SUPFAM" id="SSF54534">
    <property type="entry name" value="FKBP-like"/>
    <property type="match status" value="2"/>
</dbReference>
<organism evidence="5 6">
    <name type="scientific">Geofilum rubicundum JCM 15548</name>
    <dbReference type="NCBI Taxonomy" id="1236989"/>
    <lineage>
        <taxon>Bacteria</taxon>
        <taxon>Pseudomonadati</taxon>
        <taxon>Bacteroidota</taxon>
        <taxon>Bacteroidia</taxon>
        <taxon>Marinilabiliales</taxon>
        <taxon>Marinilabiliaceae</taxon>
        <taxon>Geofilum</taxon>
    </lineage>
</organism>
<keyword evidence="1 3" id="KW-0732">Signal</keyword>
<protein>
    <submittedName>
        <fullName evidence="5">Survival protein SurA</fullName>
    </submittedName>
</protein>
<dbReference type="PANTHER" id="PTHR47637">
    <property type="entry name" value="CHAPERONE SURA"/>
    <property type="match status" value="1"/>
</dbReference>
<dbReference type="RefSeq" id="WP_062128217.1">
    <property type="nucleotide sequence ID" value="NZ_BAZW01000065.1"/>
</dbReference>
<dbReference type="EMBL" id="BAZW01000065">
    <property type="protein sequence ID" value="GAO31850.1"/>
    <property type="molecule type" value="Genomic_DNA"/>
</dbReference>
<dbReference type="GO" id="GO:0003755">
    <property type="term" value="F:peptidyl-prolyl cis-trans isomerase activity"/>
    <property type="evidence" value="ECO:0007669"/>
    <property type="project" value="UniProtKB-KW"/>
</dbReference>
<dbReference type="InterPro" id="IPR050280">
    <property type="entry name" value="OMP_Chaperone_SurA"/>
</dbReference>
<dbReference type="OrthoDB" id="14196at2"/>